<dbReference type="AlphaFoldDB" id="A0A6I0FIL1"/>
<dbReference type="InterPro" id="IPR001279">
    <property type="entry name" value="Metallo-B-lactamas"/>
</dbReference>
<comment type="caution">
    <text evidence="2">The sequence shown here is derived from an EMBL/GenBank/DDBJ whole genome shotgun (WGS) entry which is preliminary data.</text>
</comment>
<protein>
    <submittedName>
        <fullName evidence="2">MBL fold metallo-hydrolase</fullName>
    </submittedName>
</protein>
<organism evidence="2 3">
    <name type="scientific">Alkaliphilus pronyensis</name>
    <dbReference type="NCBI Taxonomy" id="1482732"/>
    <lineage>
        <taxon>Bacteria</taxon>
        <taxon>Bacillati</taxon>
        <taxon>Bacillota</taxon>
        <taxon>Clostridia</taxon>
        <taxon>Peptostreptococcales</taxon>
        <taxon>Natronincolaceae</taxon>
        <taxon>Alkaliphilus</taxon>
    </lineage>
</organism>
<reference evidence="2 3" key="1">
    <citation type="submission" date="2019-10" db="EMBL/GenBank/DDBJ databases">
        <title>Alkaliphilus serpentinus sp. nov. and Alkaliphilus pronyensis sp. nov., two novel anaerobic alkaliphilic species isolated from the serpentinized-hosted hydrothermal field of the Prony Bay (New Caledonia).</title>
        <authorList>
            <person name="Postec A."/>
        </authorList>
    </citation>
    <scope>NUCLEOTIDE SEQUENCE [LARGE SCALE GENOMIC DNA]</scope>
    <source>
        <strain evidence="2 3">LacV</strain>
    </source>
</reference>
<evidence type="ECO:0000259" key="1">
    <source>
        <dbReference type="SMART" id="SM00849"/>
    </source>
</evidence>
<dbReference type="GO" id="GO:0016787">
    <property type="term" value="F:hydrolase activity"/>
    <property type="evidence" value="ECO:0007669"/>
    <property type="project" value="UniProtKB-KW"/>
</dbReference>
<feature type="domain" description="Metallo-beta-lactamase" evidence="1">
    <location>
        <begin position="41"/>
        <end position="238"/>
    </location>
</feature>
<dbReference type="PANTHER" id="PTHR30619:SF7">
    <property type="entry name" value="BETA-LACTAMASE DOMAIN PROTEIN"/>
    <property type="match status" value="1"/>
</dbReference>
<sequence length="286" mass="31960">MKIKYNILILTLAFLIMLLATGCNEAIDTRNLNIHIIDVGQGDCILITAPEGKTILIDGGEAKYSKDIINYIKKHEINSIDILIATHPHADHIGGLADVIEDFKVNEIIMPPVAHTSKAFEELLITIKDKDLKITAAEAGLQYEIQDDITLSILGPLFDYGDNLNNWSATAKLTYKDKSFLFTGDIEVTAEMDIINSYNHSYLKSDFLKVSHHGSNTSTHQDFLEVISPNVAVISVGRENPYGFPHKEVIERLQSNNILIYRTDLHSTLVFSSDGHEIWTNKKPSN</sequence>
<keyword evidence="3" id="KW-1185">Reference proteome</keyword>
<dbReference type="CDD" id="cd07731">
    <property type="entry name" value="ComA-like_MBL-fold"/>
    <property type="match status" value="1"/>
</dbReference>
<dbReference type="SUPFAM" id="SSF56281">
    <property type="entry name" value="Metallo-hydrolase/oxidoreductase"/>
    <property type="match status" value="1"/>
</dbReference>
<dbReference type="InterPro" id="IPR036866">
    <property type="entry name" value="RibonucZ/Hydroxyglut_hydro"/>
</dbReference>
<dbReference type="InterPro" id="IPR052159">
    <property type="entry name" value="Competence_DNA_uptake"/>
</dbReference>
<dbReference type="RefSeq" id="WP_151859755.1">
    <property type="nucleotide sequence ID" value="NZ_WBZC01000003.1"/>
</dbReference>
<name>A0A6I0FIL1_9FIRM</name>
<dbReference type="PROSITE" id="PS51257">
    <property type="entry name" value="PROKAR_LIPOPROTEIN"/>
    <property type="match status" value="1"/>
</dbReference>
<dbReference type="Gene3D" id="3.60.15.10">
    <property type="entry name" value="Ribonuclease Z/Hydroxyacylglutathione hydrolase-like"/>
    <property type="match status" value="1"/>
</dbReference>
<accession>A0A6I0FIL1</accession>
<evidence type="ECO:0000313" key="3">
    <source>
        <dbReference type="Proteomes" id="UP000432715"/>
    </source>
</evidence>
<dbReference type="Proteomes" id="UP000432715">
    <property type="component" value="Unassembled WGS sequence"/>
</dbReference>
<dbReference type="OrthoDB" id="9761531at2"/>
<dbReference type="EMBL" id="WBZC01000003">
    <property type="protein sequence ID" value="KAB3539076.1"/>
    <property type="molecule type" value="Genomic_DNA"/>
</dbReference>
<keyword evidence="2" id="KW-0378">Hydrolase</keyword>
<dbReference type="InterPro" id="IPR035681">
    <property type="entry name" value="ComA-like_MBL"/>
</dbReference>
<dbReference type="PANTHER" id="PTHR30619">
    <property type="entry name" value="DNA INTERNALIZATION/COMPETENCE PROTEIN COMEC/REC2"/>
    <property type="match status" value="1"/>
</dbReference>
<proteinExistence type="predicted"/>
<dbReference type="SMART" id="SM00849">
    <property type="entry name" value="Lactamase_B"/>
    <property type="match status" value="1"/>
</dbReference>
<dbReference type="Pfam" id="PF00753">
    <property type="entry name" value="Lactamase_B"/>
    <property type="match status" value="1"/>
</dbReference>
<evidence type="ECO:0000313" key="2">
    <source>
        <dbReference type="EMBL" id="KAB3539076.1"/>
    </source>
</evidence>
<gene>
    <name evidence="2" type="ORF">F8154_01190</name>
</gene>